<dbReference type="KEGG" id="nano:G5V58_15750"/>
<evidence type="ECO:0000313" key="1">
    <source>
        <dbReference type="EMBL" id="QIG44038.1"/>
    </source>
</evidence>
<dbReference type="EMBL" id="CP049257">
    <property type="protein sequence ID" value="QIG44038.1"/>
    <property type="molecule type" value="Genomic_DNA"/>
</dbReference>
<dbReference type="InterPro" id="IPR043777">
    <property type="entry name" value="DUF5719"/>
</dbReference>
<protein>
    <submittedName>
        <fullName evidence="1">Uncharacterized protein</fullName>
    </submittedName>
</protein>
<evidence type="ECO:0000313" key="2">
    <source>
        <dbReference type="Proteomes" id="UP000502996"/>
    </source>
</evidence>
<organism evidence="1 2">
    <name type="scientific">Nocardioides anomalus</name>
    <dbReference type="NCBI Taxonomy" id="2712223"/>
    <lineage>
        <taxon>Bacteria</taxon>
        <taxon>Bacillati</taxon>
        <taxon>Actinomycetota</taxon>
        <taxon>Actinomycetes</taxon>
        <taxon>Propionibacteriales</taxon>
        <taxon>Nocardioidaceae</taxon>
        <taxon>Nocardioides</taxon>
    </lineage>
</organism>
<dbReference type="AlphaFoldDB" id="A0A6G6WFC7"/>
<dbReference type="Pfam" id="PF18986">
    <property type="entry name" value="DUF5719"/>
    <property type="match status" value="1"/>
</dbReference>
<reference evidence="1 2" key="1">
    <citation type="submission" date="2020-02" db="EMBL/GenBank/DDBJ databases">
        <title>Full genome sequence of Nocardioides sp. R-3366.</title>
        <authorList>
            <person name="Im W.-T."/>
        </authorList>
    </citation>
    <scope>NUCLEOTIDE SEQUENCE [LARGE SCALE GENOMIC DNA]</scope>
    <source>
        <strain evidence="1 2">R-3366</strain>
    </source>
</reference>
<sequence length="454" mass="44584">MRRRFGVDVVLAVVLPVACALALFVVRPDRGQPGTGEPVATALSTSSLVCPSALTGTGTDATGVSVSGSADEAADGEVTVGLGQTSAPLRVRSGRVSAAEPGAGAAVVTGTGALAPGLVAGRSQSAPLAAVDCAPPVADQWFTGAGAEPTHDSVLELTNPNTGPAIADVTVRGPSGVVDVPALRGVSVPGSTTVQLDMGQVLPRRGELALEVHTTRGRLAVHVVDAVDDLGGAASRDWLPAQAEPSSENLVLGLVPGAGERTLVLANPGADEVRAELQVVTATSVFTPTGAETIRVAPGTTESVTLDDVLAQSAQDGALGVLVSSNGPVTTGLRQVVDGDLSLLAAGAAVDAPTAAVVPAGPKRLLLAGATGTGTATVTAYDAKGKALAEQAVDLAVQAGGDVELPDATALVGVVPEGAAVHAAVLLTGGGTAVVPLRELVLTGLVPDVRPGVP</sequence>
<dbReference type="RefSeq" id="WP_165234701.1">
    <property type="nucleotide sequence ID" value="NZ_CP049257.1"/>
</dbReference>
<keyword evidence="2" id="KW-1185">Reference proteome</keyword>
<name>A0A6G6WFC7_9ACTN</name>
<dbReference type="Proteomes" id="UP000502996">
    <property type="component" value="Chromosome"/>
</dbReference>
<gene>
    <name evidence="1" type="ORF">G5V58_15750</name>
</gene>
<accession>A0A6G6WFC7</accession>
<proteinExistence type="predicted"/>